<dbReference type="RefSeq" id="WP_349278050.1">
    <property type="nucleotide sequence ID" value="NZ_CBCSCU010000009.1"/>
</dbReference>
<dbReference type="SMART" id="SM00749">
    <property type="entry name" value="BON"/>
    <property type="match status" value="1"/>
</dbReference>
<protein>
    <submittedName>
        <fullName evidence="3">BON domain-containing protein</fullName>
    </submittedName>
</protein>
<feature type="domain" description="BON" evidence="2">
    <location>
        <begin position="96"/>
        <end position="164"/>
    </location>
</feature>
<dbReference type="PROSITE" id="PS51257">
    <property type="entry name" value="PROKAR_LIPOPROTEIN"/>
    <property type="match status" value="1"/>
</dbReference>
<dbReference type="Pfam" id="PF04972">
    <property type="entry name" value="BON"/>
    <property type="match status" value="1"/>
</dbReference>
<organism evidence="3">
    <name type="scientific">Polaromonas hydrogenivorans</name>
    <dbReference type="NCBI Taxonomy" id="335476"/>
    <lineage>
        <taxon>Bacteria</taxon>
        <taxon>Pseudomonadati</taxon>
        <taxon>Pseudomonadota</taxon>
        <taxon>Betaproteobacteria</taxon>
        <taxon>Burkholderiales</taxon>
        <taxon>Comamonadaceae</taxon>
        <taxon>Polaromonas</taxon>
    </lineage>
</organism>
<dbReference type="InterPro" id="IPR007055">
    <property type="entry name" value="BON_dom"/>
</dbReference>
<accession>A0AAU7LPC4</accession>
<sequence>MKKPLIAFTSLALTLALSACNKADDHQTPGQKLDSAIGKTEQAAAEAKLKTEQSGAEMKAKTEETFAKAGAALKSATENAGTSAKVAAGKAIEKMDDMAITTAISAELVKDPEIRVFKINVDTKDGAVTLNGSAPTQAARDRAGAIAKTFSGVQSVDNKLIVKAN</sequence>
<evidence type="ECO:0000256" key="1">
    <source>
        <dbReference type="SAM" id="SignalP"/>
    </source>
</evidence>
<dbReference type="PROSITE" id="PS50914">
    <property type="entry name" value="BON"/>
    <property type="match status" value="1"/>
</dbReference>
<keyword evidence="1" id="KW-0732">Signal</keyword>
<evidence type="ECO:0000259" key="2">
    <source>
        <dbReference type="PROSITE" id="PS50914"/>
    </source>
</evidence>
<dbReference type="InterPro" id="IPR014004">
    <property type="entry name" value="Transpt-assoc_nodulatn_dom_bac"/>
</dbReference>
<dbReference type="EMBL" id="CP157675">
    <property type="protein sequence ID" value="XBP69436.1"/>
    <property type="molecule type" value="Genomic_DNA"/>
</dbReference>
<gene>
    <name evidence="3" type="ORF">ABLV49_16290</name>
</gene>
<reference evidence="3" key="1">
    <citation type="submission" date="2024-05" db="EMBL/GenBank/DDBJ databases">
        <authorList>
            <person name="Bunk B."/>
            <person name="Swiderski J."/>
            <person name="Sproer C."/>
            <person name="Thiel V."/>
        </authorList>
    </citation>
    <scope>NUCLEOTIDE SEQUENCE</scope>
    <source>
        <strain evidence="3">DSM 17735</strain>
    </source>
</reference>
<dbReference type="PANTHER" id="PTHR34606:SF15">
    <property type="entry name" value="BON DOMAIN-CONTAINING PROTEIN"/>
    <property type="match status" value="1"/>
</dbReference>
<proteinExistence type="predicted"/>
<feature type="signal peptide" evidence="1">
    <location>
        <begin position="1"/>
        <end position="19"/>
    </location>
</feature>
<dbReference type="PANTHER" id="PTHR34606">
    <property type="entry name" value="BON DOMAIN-CONTAINING PROTEIN"/>
    <property type="match status" value="1"/>
</dbReference>
<dbReference type="AlphaFoldDB" id="A0AAU7LPC4"/>
<name>A0AAU7LPC4_9BURK</name>
<dbReference type="InterPro" id="IPR051686">
    <property type="entry name" value="Lipoprotein_DolP"/>
</dbReference>
<dbReference type="Gene3D" id="3.30.1340.30">
    <property type="match status" value="1"/>
</dbReference>
<evidence type="ECO:0000313" key="3">
    <source>
        <dbReference type="EMBL" id="XBP69436.1"/>
    </source>
</evidence>
<feature type="chain" id="PRO_5043347022" evidence="1">
    <location>
        <begin position="20"/>
        <end position="165"/>
    </location>
</feature>